<dbReference type="PROSITE" id="PS00519">
    <property type="entry name" value="HTH_ASNC_1"/>
    <property type="match status" value="1"/>
</dbReference>
<evidence type="ECO:0000256" key="2">
    <source>
        <dbReference type="ARBA" id="ARBA00023125"/>
    </source>
</evidence>
<keyword evidence="2" id="KW-0238">DNA-binding</keyword>
<accession>A0A2A4XJ10</accession>
<organism evidence="5 6">
    <name type="scientific">SAR86 cluster bacterium</name>
    <dbReference type="NCBI Taxonomy" id="2030880"/>
    <lineage>
        <taxon>Bacteria</taxon>
        <taxon>Pseudomonadati</taxon>
        <taxon>Pseudomonadota</taxon>
        <taxon>Gammaproteobacteria</taxon>
        <taxon>SAR86 cluster</taxon>
    </lineage>
</organism>
<dbReference type="PROSITE" id="PS50956">
    <property type="entry name" value="HTH_ASNC_2"/>
    <property type="match status" value="1"/>
</dbReference>
<evidence type="ECO:0000256" key="1">
    <source>
        <dbReference type="ARBA" id="ARBA00023015"/>
    </source>
</evidence>
<name>A0A2A4XJ10_9GAMM</name>
<dbReference type="GO" id="GO:0043565">
    <property type="term" value="F:sequence-specific DNA binding"/>
    <property type="evidence" value="ECO:0007669"/>
    <property type="project" value="InterPro"/>
</dbReference>
<dbReference type="SUPFAM" id="SSF54909">
    <property type="entry name" value="Dimeric alpha+beta barrel"/>
    <property type="match status" value="1"/>
</dbReference>
<sequence>MHIELSSLDLKLLKLLQQDARISTAELADKVGLSQSPCWRRICRLEEAGVIRKKVVLLDNEKVGMKVVIFTAINLSTHHGKTLQEFEQRVKTFPEVVECYTMTGSMDYMLKIVTKDMHHYEKFAREHLAQIPNIREMHSNVAITRIKDTTELPLD</sequence>
<dbReference type="InterPro" id="IPR019885">
    <property type="entry name" value="Tscrpt_reg_HTH_AsnC-type_CS"/>
</dbReference>
<dbReference type="SMART" id="SM00344">
    <property type="entry name" value="HTH_ASNC"/>
    <property type="match status" value="1"/>
</dbReference>
<dbReference type="InterPro" id="IPR019887">
    <property type="entry name" value="Tscrpt_reg_AsnC/Lrp_C"/>
</dbReference>
<dbReference type="Gene3D" id="1.10.10.10">
    <property type="entry name" value="Winged helix-like DNA-binding domain superfamily/Winged helix DNA-binding domain"/>
    <property type="match status" value="1"/>
</dbReference>
<comment type="caution">
    <text evidence="5">The sequence shown here is derived from an EMBL/GenBank/DDBJ whole genome shotgun (WGS) entry which is preliminary data.</text>
</comment>
<dbReference type="Pfam" id="PF01037">
    <property type="entry name" value="AsnC_trans_reg"/>
    <property type="match status" value="1"/>
</dbReference>
<gene>
    <name evidence="5" type="ORF">COB20_00490</name>
</gene>
<dbReference type="InterPro" id="IPR019888">
    <property type="entry name" value="Tscrpt_reg_AsnC-like"/>
</dbReference>
<dbReference type="GO" id="GO:0043200">
    <property type="term" value="P:response to amino acid"/>
    <property type="evidence" value="ECO:0007669"/>
    <property type="project" value="TreeGrafter"/>
</dbReference>
<reference evidence="6" key="1">
    <citation type="submission" date="2017-08" db="EMBL/GenBank/DDBJ databases">
        <title>A dynamic microbial community with high functional redundancy inhabits the cold, oxic subseafloor aquifer.</title>
        <authorList>
            <person name="Tully B.J."/>
            <person name="Wheat C.G."/>
            <person name="Glazer B.T."/>
            <person name="Huber J.A."/>
        </authorList>
    </citation>
    <scope>NUCLEOTIDE SEQUENCE [LARGE SCALE GENOMIC DNA]</scope>
</reference>
<dbReference type="PANTHER" id="PTHR30154:SF17">
    <property type="entry name" value="DNA-BINDING TRANSCRIPTIONAL ACTIVATOR DECR"/>
    <property type="match status" value="1"/>
</dbReference>
<dbReference type="PANTHER" id="PTHR30154">
    <property type="entry name" value="LEUCINE-RESPONSIVE REGULATORY PROTEIN"/>
    <property type="match status" value="1"/>
</dbReference>
<dbReference type="Proteomes" id="UP000218767">
    <property type="component" value="Unassembled WGS sequence"/>
</dbReference>
<feature type="domain" description="HTH asnC-type" evidence="4">
    <location>
        <begin position="5"/>
        <end position="66"/>
    </location>
</feature>
<protein>
    <submittedName>
        <fullName evidence="5">AsnC family transcriptional regulator</fullName>
    </submittedName>
</protein>
<proteinExistence type="predicted"/>
<dbReference type="InterPro" id="IPR036390">
    <property type="entry name" value="WH_DNA-bd_sf"/>
</dbReference>
<dbReference type="PRINTS" id="PR00033">
    <property type="entry name" value="HTHASNC"/>
</dbReference>
<dbReference type="Gene3D" id="3.30.70.920">
    <property type="match status" value="1"/>
</dbReference>
<evidence type="ECO:0000256" key="3">
    <source>
        <dbReference type="ARBA" id="ARBA00023163"/>
    </source>
</evidence>
<dbReference type="SUPFAM" id="SSF46785">
    <property type="entry name" value="Winged helix' DNA-binding domain"/>
    <property type="match status" value="1"/>
</dbReference>
<dbReference type="InterPro" id="IPR036388">
    <property type="entry name" value="WH-like_DNA-bd_sf"/>
</dbReference>
<dbReference type="GO" id="GO:0005829">
    <property type="term" value="C:cytosol"/>
    <property type="evidence" value="ECO:0007669"/>
    <property type="project" value="TreeGrafter"/>
</dbReference>
<evidence type="ECO:0000259" key="4">
    <source>
        <dbReference type="PROSITE" id="PS50956"/>
    </source>
</evidence>
<keyword evidence="3" id="KW-0804">Transcription</keyword>
<keyword evidence="1" id="KW-0805">Transcription regulation</keyword>
<dbReference type="InterPro" id="IPR000485">
    <property type="entry name" value="AsnC-type_HTH_dom"/>
</dbReference>
<dbReference type="EMBL" id="NVUL01000002">
    <property type="protein sequence ID" value="PCI82119.1"/>
    <property type="molecule type" value="Genomic_DNA"/>
</dbReference>
<dbReference type="AlphaFoldDB" id="A0A2A4XJ10"/>
<dbReference type="Pfam" id="PF13412">
    <property type="entry name" value="HTH_24"/>
    <property type="match status" value="1"/>
</dbReference>
<evidence type="ECO:0000313" key="6">
    <source>
        <dbReference type="Proteomes" id="UP000218767"/>
    </source>
</evidence>
<evidence type="ECO:0000313" key="5">
    <source>
        <dbReference type="EMBL" id="PCI82119.1"/>
    </source>
</evidence>
<dbReference type="InterPro" id="IPR011008">
    <property type="entry name" value="Dimeric_a/b-barrel"/>
</dbReference>